<dbReference type="InterPro" id="IPR033116">
    <property type="entry name" value="TRYPSIN_SER"/>
</dbReference>
<keyword evidence="2 4" id="KW-0645">Protease</keyword>
<accession>A0ABU3UWL3</accession>
<keyword evidence="2" id="KW-0720">Serine protease</keyword>
<evidence type="ECO:0000259" key="3">
    <source>
        <dbReference type="PROSITE" id="PS50240"/>
    </source>
</evidence>
<dbReference type="GO" id="GO:0008233">
    <property type="term" value="F:peptidase activity"/>
    <property type="evidence" value="ECO:0007669"/>
    <property type="project" value="UniProtKB-KW"/>
</dbReference>
<dbReference type="GO" id="GO:0006508">
    <property type="term" value="P:proteolysis"/>
    <property type="evidence" value="ECO:0007669"/>
    <property type="project" value="UniProtKB-KW"/>
</dbReference>
<dbReference type="InterPro" id="IPR018114">
    <property type="entry name" value="TRYPSIN_HIS"/>
</dbReference>
<evidence type="ECO:0000256" key="2">
    <source>
        <dbReference type="RuleBase" id="RU363034"/>
    </source>
</evidence>
<dbReference type="InterPro" id="IPR001254">
    <property type="entry name" value="Trypsin_dom"/>
</dbReference>
<dbReference type="EMBL" id="JARAKF010000001">
    <property type="protein sequence ID" value="MDU8998105.1"/>
    <property type="molecule type" value="Genomic_DNA"/>
</dbReference>
<dbReference type="InterPro" id="IPR009003">
    <property type="entry name" value="Peptidase_S1_PA"/>
</dbReference>
<evidence type="ECO:0000256" key="1">
    <source>
        <dbReference type="ARBA" id="ARBA00023157"/>
    </source>
</evidence>
<dbReference type="PRINTS" id="PR00722">
    <property type="entry name" value="CHYMOTRYPSIN"/>
</dbReference>
<sequence>MRATAVVSCGLGVPPRGFQPPTRGSTLKSSKKFTGVKRVLALGAVALATVSLQPVSAQAAPTPVVGGTRAAQGEFPFMVRLSMGCGGALYTQQIVLTAAHCVSGSGNNTSITATTGVVDLQSSSAIKVKSTKVLQAPGYNGKGKDWALIKLASPVNQPTLKIATTTAYNNGNFTIAGWGAAREGGAQQRYLLKATVPFVSDATCQQAYGSDLVPGDEICAGFVQQGGVDTCQGDSGGPMFRKDDSGAFIQVGIVSWGQGCAEPGYPGVYSEVSTFAADIARAASTL</sequence>
<gene>
    <name evidence="4" type="ORF">PU648_38285</name>
</gene>
<name>A0ABU3UWL3_9ACTN</name>
<dbReference type="PROSITE" id="PS00135">
    <property type="entry name" value="TRYPSIN_SER"/>
    <property type="match status" value="1"/>
</dbReference>
<dbReference type="PROSITE" id="PS50240">
    <property type="entry name" value="TRYPSIN_DOM"/>
    <property type="match status" value="1"/>
</dbReference>
<dbReference type="RefSeq" id="WP_097284255.1">
    <property type="nucleotide sequence ID" value="NZ_CP107955.1"/>
</dbReference>
<dbReference type="PANTHER" id="PTHR24252">
    <property type="entry name" value="ACROSIN-RELATED"/>
    <property type="match status" value="1"/>
</dbReference>
<comment type="caution">
    <text evidence="4">The sequence shown here is derived from an EMBL/GenBank/DDBJ whole genome shotgun (WGS) entry which is preliminary data.</text>
</comment>
<organism evidence="4 5">
    <name type="scientific">Streptomyces mirabilis</name>
    <dbReference type="NCBI Taxonomy" id="68239"/>
    <lineage>
        <taxon>Bacteria</taxon>
        <taxon>Bacillati</taxon>
        <taxon>Actinomycetota</taxon>
        <taxon>Actinomycetes</taxon>
        <taxon>Kitasatosporales</taxon>
        <taxon>Streptomycetaceae</taxon>
        <taxon>Streptomyces</taxon>
    </lineage>
</organism>
<dbReference type="InterPro" id="IPR001314">
    <property type="entry name" value="Peptidase_S1A"/>
</dbReference>
<dbReference type="Gene3D" id="2.40.10.10">
    <property type="entry name" value="Trypsin-like serine proteases"/>
    <property type="match status" value="2"/>
</dbReference>
<keyword evidence="5" id="KW-1185">Reference proteome</keyword>
<dbReference type="PANTHER" id="PTHR24252:SF7">
    <property type="entry name" value="HYALIN"/>
    <property type="match status" value="1"/>
</dbReference>
<proteinExistence type="predicted"/>
<dbReference type="PROSITE" id="PS00134">
    <property type="entry name" value="TRYPSIN_HIS"/>
    <property type="match status" value="1"/>
</dbReference>
<dbReference type="SMART" id="SM00020">
    <property type="entry name" value="Tryp_SPc"/>
    <property type="match status" value="1"/>
</dbReference>
<evidence type="ECO:0000313" key="5">
    <source>
        <dbReference type="Proteomes" id="UP001257627"/>
    </source>
</evidence>
<dbReference type="CDD" id="cd00190">
    <property type="entry name" value="Tryp_SPc"/>
    <property type="match status" value="1"/>
</dbReference>
<keyword evidence="1" id="KW-1015">Disulfide bond</keyword>
<protein>
    <submittedName>
        <fullName evidence="4">Serine protease</fullName>
    </submittedName>
</protein>
<dbReference type="SUPFAM" id="SSF50494">
    <property type="entry name" value="Trypsin-like serine proteases"/>
    <property type="match status" value="1"/>
</dbReference>
<evidence type="ECO:0000313" key="4">
    <source>
        <dbReference type="EMBL" id="MDU8998105.1"/>
    </source>
</evidence>
<dbReference type="Proteomes" id="UP001257627">
    <property type="component" value="Unassembled WGS sequence"/>
</dbReference>
<dbReference type="InterPro" id="IPR043504">
    <property type="entry name" value="Peptidase_S1_PA_chymotrypsin"/>
</dbReference>
<feature type="domain" description="Peptidase S1" evidence="3">
    <location>
        <begin position="64"/>
        <end position="284"/>
    </location>
</feature>
<reference evidence="4 5" key="1">
    <citation type="submission" date="2023-02" db="EMBL/GenBank/DDBJ databases">
        <authorList>
            <person name="Maleckis M."/>
        </authorList>
    </citation>
    <scope>NUCLEOTIDE SEQUENCE [LARGE SCALE GENOMIC DNA]</scope>
    <source>
        <strain evidence="4 5">P8-A2</strain>
    </source>
</reference>
<keyword evidence="2" id="KW-0378">Hydrolase</keyword>
<dbReference type="Pfam" id="PF00089">
    <property type="entry name" value="Trypsin"/>
    <property type="match status" value="1"/>
</dbReference>